<dbReference type="InterPro" id="IPR005379">
    <property type="entry name" value="FDM1-5/IDN2_XH"/>
</dbReference>
<reference evidence="3" key="2">
    <citation type="journal article" date="2015" name="Data Brief">
        <title>Shoot transcriptome of the giant reed, Arundo donax.</title>
        <authorList>
            <person name="Barrero R.A."/>
            <person name="Guerrero F.D."/>
            <person name="Moolhuijzen P."/>
            <person name="Goolsby J.A."/>
            <person name="Tidwell J."/>
            <person name="Bellgard S.E."/>
            <person name="Bellgard M.I."/>
        </authorList>
    </citation>
    <scope>NUCLEOTIDE SEQUENCE</scope>
    <source>
        <tissue evidence="3">Shoot tissue taken approximately 20 cm above the soil surface</tissue>
    </source>
</reference>
<organism evidence="3">
    <name type="scientific">Arundo donax</name>
    <name type="common">Giant reed</name>
    <name type="synonym">Donax arundinaceus</name>
    <dbReference type="NCBI Taxonomy" id="35708"/>
    <lineage>
        <taxon>Eukaryota</taxon>
        <taxon>Viridiplantae</taxon>
        <taxon>Streptophyta</taxon>
        <taxon>Embryophyta</taxon>
        <taxon>Tracheophyta</taxon>
        <taxon>Spermatophyta</taxon>
        <taxon>Magnoliopsida</taxon>
        <taxon>Liliopsida</taxon>
        <taxon>Poales</taxon>
        <taxon>Poaceae</taxon>
        <taxon>PACMAD clade</taxon>
        <taxon>Arundinoideae</taxon>
        <taxon>Arundineae</taxon>
        <taxon>Arundo</taxon>
    </lineage>
</organism>
<feature type="domain" description="Factor of DNA methylation 1-5/IDN2" evidence="2">
    <location>
        <begin position="12"/>
        <end position="44"/>
    </location>
</feature>
<evidence type="ECO:0000313" key="3">
    <source>
        <dbReference type="EMBL" id="JAD37766.1"/>
    </source>
</evidence>
<accession>A0A0A8ZG28</accession>
<dbReference type="AlphaFoldDB" id="A0A0A8ZG28"/>
<feature type="region of interest" description="Disordered" evidence="1">
    <location>
        <begin position="26"/>
        <end position="45"/>
    </location>
</feature>
<dbReference type="Pfam" id="PF03469">
    <property type="entry name" value="XH"/>
    <property type="match status" value="1"/>
</dbReference>
<protein>
    <recommendedName>
        <fullName evidence="2">Factor of DNA methylation 1-5/IDN2 domain-containing protein</fullName>
    </recommendedName>
</protein>
<reference evidence="3" key="1">
    <citation type="submission" date="2014-09" db="EMBL/GenBank/DDBJ databases">
        <authorList>
            <person name="Magalhaes I.L.F."/>
            <person name="Oliveira U."/>
            <person name="Santos F.R."/>
            <person name="Vidigal T.H.D.A."/>
            <person name="Brescovit A.D."/>
            <person name="Santos A.J."/>
        </authorList>
    </citation>
    <scope>NUCLEOTIDE SEQUENCE</scope>
    <source>
        <tissue evidence="3">Shoot tissue taken approximately 20 cm above the soil surface</tissue>
    </source>
</reference>
<evidence type="ECO:0000259" key="2">
    <source>
        <dbReference type="Pfam" id="PF03469"/>
    </source>
</evidence>
<proteinExistence type="predicted"/>
<dbReference type="EMBL" id="GBRH01260129">
    <property type="protein sequence ID" value="JAD37766.1"/>
    <property type="molecule type" value="Transcribed_RNA"/>
</dbReference>
<evidence type="ECO:0000256" key="1">
    <source>
        <dbReference type="SAM" id="MobiDB-lite"/>
    </source>
</evidence>
<name>A0A0A8ZG28_ARUDO</name>
<sequence>MMIGGCTVIGIKRMGELDEKPFHHARKTKFRDDDPDGKAARLVSS</sequence>
<feature type="compositionally biased region" description="Basic and acidic residues" evidence="1">
    <location>
        <begin position="30"/>
        <end position="39"/>
    </location>
</feature>